<dbReference type="EMBL" id="JAQQAL010000035">
    <property type="protein sequence ID" value="MDC7227926.1"/>
    <property type="molecule type" value="Genomic_DNA"/>
</dbReference>
<sequence length="228" mass="26306">MEAVNAKKPYSLWKRRLDSGRFIYYVRFRLDNDHWSTAKSSGQTKKTRAEAWAIEYLKSGQVITKENIVFKDFADGFFDWEGPFIQKQILRGKTIGRRHAENQNSTIINHLNPVIGELKLKKIDSEVIEELVVGLSAAGKAPATINKILITLRTILQHAYKKKYILQMPIIEMIPGKQKERGILTVEEVKDFFDQKWGRYLLLHIQPHSGYHRHAYGRNKSPAAKGCL</sequence>
<organism evidence="5 6">
    <name type="scientific">Candidatus Thalassospirochaeta sargassi</name>
    <dbReference type="NCBI Taxonomy" id="3119039"/>
    <lineage>
        <taxon>Bacteria</taxon>
        <taxon>Pseudomonadati</taxon>
        <taxon>Spirochaetota</taxon>
        <taxon>Spirochaetia</taxon>
        <taxon>Spirochaetales</taxon>
        <taxon>Spirochaetaceae</taxon>
        <taxon>Candidatus Thalassospirochaeta</taxon>
    </lineage>
</organism>
<dbReference type="AlphaFoldDB" id="A0AAJ1MLJ9"/>
<evidence type="ECO:0000313" key="5">
    <source>
        <dbReference type="EMBL" id="MDC7227926.1"/>
    </source>
</evidence>
<dbReference type="GO" id="GO:0015074">
    <property type="term" value="P:DNA integration"/>
    <property type="evidence" value="ECO:0007669"/>
    <property type="project" value="UniProtKB-KW"/>
</dbReference>
<evidence type="ECO:0000259" key="4">
    <source>
        <dbReference type="PROSITE" id="PS51900"/>
    </source>
</evidence>
<dbReference type="InterPro" id="IPR010998">
    <property type="entry name" value="Integrase_recombinase_N"/>
</dbReference>
<dbReference type="Pfam" id="PF13102">
    <property type="entry name" value="Phage_int_SAM_5"/>
    <property type="match status" value="1"/>
</dbReference>
<keyword evidence="2 3" id="KW-0238">DNA-binding</keyword>
<evidence type="ECO:0000256" key="1">
    <source>
        <dbReference type="ARBA" id="ARBA00022908"/>
    </source>
</evidence>
<evidence type="ECO:0000313" key="6">
    <source>
        <dbReference type="Proteomes" id="UP001221217"/>
    </source>
</evidence>
<reference evidence="5 6" key="1">
    <citation type="submission" date="2022-12" db="EMBL/GenBank/DDBJ databases">
        <title>Metagenome assembled genome from gulf of manar.</title>
        <authorList>
            <person name="Kohli P."/>
            <person name="Pk S."/>
            <person name="Venkata Ramana C."/>
            <person name="Sasikala C."/>
        </authorList>
    </citation>
    <scope>NUCLEOTIDE SEQUENCE [LARGE SCALE GENOMIC DNA]</scope>
    <source>
        <strain evidence="5">JB008</strain>
    </source>
</reference>
<evidence type="ECO:0000256" key="3">
    <source>
        <dbReference type="PROSITE-ProRule" id="PRU01248"/>
    </source>
</evidence>
<accession>A0AAJ1MLJ9</accession>
<dbReference type="Gene3D" id="1.10.150.130">
    <property type="match status" value="1"/>
</dbReference>
<dbReference type="InterPro" id="IPR044068">
    <property type="entry name" value="CB"/>
</dbReference>
<evidence type="ECO:0000256" key="2">
    <source>
        <dbReference type="ARBA" id="ARBA00023125"/>
    </source>
</evidence>
<dbReference type="InterPro" id="IPR025269">
    <property type="entry name" value="SAM-like_dom"/>
</dbReference>
<feature type="domain" description="Core-binding (CB)" evidence="4">
    <location>
        <begin position="68"/>
        <end position="160"/>
    </location>
</feature>
<protein>
    <submittedName>
        <fullName evidence="5">Phage integrase SAM-like domain-containing protein</fullName>
    </submittedName>
</protein>
<proteinExistence type="predicted"/>
<dbReference type="PROSITE" id="PS51900">
    <property type="entry name" value="CB"/>
    <property type="match status" value="1"/>
</dbReference>
<dbReference type="Proteomes" id="UP001221217">
    <property type="component" value="Unassembled WGS sequence"/>
</dbReference>
<keyword evidence="1" id="KW-0229">DNA integration</keyword>
<dbReference type="SUPFAM" id="SSF56349">
    <property type="entry name" value="DNA breaking-rejoining enzymes"/>
    <property type="match status" value="1"/>
</dbReference>
<comment type="caution">
    <text evidence="5">The sequence shown here is derived from an EMBL/GenBank/DDBJ whole genome shotgun (WGS) entry which is preliminary data.</text>
</comment>
<gene>
    <name evidence="5" type="ORF">PQJ61_14260</name>
</gene>
<dbReference type="InterPro" id="IPR011010">
    <property type="entry name" value="DNA_brk_join_enz"/>
</dbReference>
<dbReference type="GO" id="GO:0003677">
    <property type="term" value="F:DNA binding"/>
    <property type="evidence" value="ECO:0007669"/>
    <property type="project" value="UniProtKB-UniRule"/>
</dbReference>
<name>A0AAJ1MLJ9_9SPIO</name>